<evidence type="ECO:0000256" key="3">
    <source>
        <dbReference type="SAM" id="MobiDB-lite"/>
    </source>
</evidence>
<feature type="compositionally biased region" description="Low complexity" evidence="3">
    <location>
        <begin position="414"/>
        <end position="426"/>
    </location>
</feature>
<evidence type="ECO:0000256" key="1">
    <source>
        <dbReference type="ARBA" id="ARBA00004496"/>
    </source>
</evidence>
<feature type="compositionally biased region" description="Basic and acidic residues" evidence="3">
    <location>
        <begin position="188"/>
        <end position="205"/>
    </location>
</feature>
<dbReference type="VEuPathDB" id="VectorBase:MDOA003220"/>
<dbReference type="RefSeq" id="XP_058982119.1">
    <property type="nucleotide sequence ID" value="XM_059126136.1"/>
</dbReference>
<feature type="compositionally biased region" description="Basic and acidic residues" evidence="3">
    <location>
        <begin position="138"/>
        <end position="149"/>
    </location>
</feature>
<feature type="compositionally biased region" description="Basic and acidic residues" evidence="3">
    <location>
        <begin position="82"/>
        <end position="97"/>
    </location>
</feature>
<keyword evidence="2" id="KW-0963">Cytoplasm</keyword>
<evidence type="ECO:0000313" key="5">
    <source>
        <dbReference type="Proteomes" id="UP001652621"/>
    </source>
</evidence>
<evidence type="ECO:0000313" key="6">
    <source>
        <dbReference type="RefSeq" id="XP_058982119.1"/>
    </source>
</evidence>
<keyword evidence="5" id="KW-1185">Reference proteome</keyword>
<dbReference type="Proteomes" id="UP001652621">
    <property type="component" value="Unplaced"/>
</dbReference>
<dbReference type="GO" id="GO:0000281">
    <property type="term" value="P:mitotic cytokinesis"/>
    <property type="evidence" value="ECO:0007669"/>
    <property type="project" value="TreeGrafter"/>
</dbReference>
<feature type="compositionally biased region" description="Basic and acidic residues" evidence="3">
    <location>
        <begin position="394"/>
        <end position="410"/>
    </location>
</feature>
<dbReference type="RefSeq" id="XP_011293870.2">
    <property type="nucleotide sequence ID" value="XM_011295568.3"/>
</dbReference>
<comment type="subcellular location">
    <subcellularLocation>
        <location evidence="1">Cytoplasm</location>
    </subcellularLocation>
</comment>
<feature type="region of interest" description="Disordered" evidence="3">
    <location>
        <begin position="639"/>
        <end position="799"/>
    </location>
</feature>
<feature type="compositionally biased region" description="Polar residues" evidence="3">
    <location>
        <begin position="702"/>
        <end position="728"/>
    </location>
</feature>
<feature type="compositionally biased region" description="Basic and acidic residues" evidence="3">
    <location>
        <begin position="729"/>
        <end position="757"/>
    </location>
</feature>
<evidence type="ECO:0000256" key="2">
    <source>
        <dbReference type="ARBA" id="ARBA00022490"/>
    </source>
</evidence>
<dbReference type="GO" id="GO:0005634">
    <property type="term" value="C:nucleus"/>
    <property type="evidence" value="ECO:0007669"/>
    <property type="project" value="TreeGrafter"/>
</dbReference>
<name>A0A1I8MBK8_MUSDO</name>
<gene>
    <name evidence="4" type="primary">101896718</name>
    <name evidence="6 7" type="synonym">LOC131804011</name>
</gene>
<evidence type="ECO:0000313" key="4">
    <source>
        <dbReference type="EnsemblMetazoa" id="MDOA003220-PB"/>
    </source>
</evidence>
<protein>
    <submittedName>
        <fullName evidence="6 7">Inner centromere protein-like isoform X1</fullName>
    </submittedName>
</protein>
<dbReference type="PANTHER" id="PTHR13142:SF1">
    <property type="entry name" value="INNER CENTROMERE PROTEIN"/>
    <property type="match status" value="1"/>
</dbReference>
<reference evidence="4" key="1">
    <citation type="submission" date="2020-05" db="UniProtKB">
        <authorList>
            <consortium name="EnsemblMetazoa"/>
        </authorList>
    </citation>
    <scope>IDENTIFICATION</scope>
    <source>
        <strain evidence="4">Aabys</strain>
    </source>
</reference>
<feature type="region of interest" description="Disordered" evidence="3">
    <location>
        <begin position="540"/>
        <end position="619"/>
    </location>
</feature>
<feature type="compositionally biased region" description="Low complexity" evidence="3">
    <location>
        <begin position="589"/>
        <end position="611"/>
    </location>
</feature>
<feature type="compositionally biased region" description="Basic and acidic residues" evidence="3">
    <location>
        <begin position="558"/>
        <end position="570"/>
    </location>
</feature>
<feature type="compositionally biased region" description="Low complexity" evidence="3">
    <location>
        <begin position="370"/>
        <end position="385"/>
    </location>
</feature>
<dbReference type="EnsemblMetazoa" id="MDOA003220-RB">
    <property type="protein sequence ID" value="MDOA003220-PB"/>
    <property type="gene ID" value="MDOA003220"/>
</dbReference>
<dbReference type="GO" id="GO:0005737">
    <property type="term" value="C:cytoplasm"/>
    <property type="evidence" value="ECO:0007669"/>
    <property type="project" value="UniProtKB-SubCell"/>
</dbReference>
<dbReference type="GO" id="GO:0032133">
    <property type="term" value="C:chromosome passenger complex"/>
    <property type="evidence" value="ECO:0007669"/>
    <property type="project" value="TreeGrafter"/>
</dbReference>
<feature type="compositionally biased region" description="Basic and acidic residues" evidence="3">
    <location>
        <begin position="217"/>
        <end position="234"/>
    </location>
</feature>
<accession>A0A1I8MBK8</accession>
<sequence>MEDLVQLYDITESASRELEQLTEEWLVKLRAILFGHSAIPAAAKEVLKEIPAASPQQTKKRVKRLSSLNEEEGEDKFSSNLDNDHLADKNKKKEGKLSKGHVSPRKSKRSNADLLAVAETMENTNPPPETEVPVPRKRQTDVETDKRETTAPAPAAERKSEASNLMPPPPAPIVTAAPTEEVVTSGRPKREARIKCEKNLKEPTLKNKMRQPSVSEVKVKLEHEQRPSQMHEKSSSSQKTATLTENSPEDTIGSVRSTDSILILPPQKPACIVINENSDDEGVGSTVTSGETEATVPNEPCASEENGVPSESSDAGTRSLRIKIKREKVSLPSQKESVDESVFKAPTTVPQPLPAAAKSETTTLEESSMASNSVLSSTTASSTAGKKTRKKKEAPRPIKVERFSDLDRKPSPISSRTRQGSTGRRMSQNEEKELEQEQAAETTKRGASIYEDAVEAPPVNNSKLAGIVNETVNLGPSPVPADATINLGPVPGDATFCTNPAQTTFQVTPGQTTFVVEGNPNATVTLNQNSGADATFDVRTSTKADKNDDDGAGQRSFETAKDSSMPHDESLLTEDESIEKEPPAPAPVPVAKSKSSASAKTSKTSASAKATYKMPTRTNELFNPLAQSPVKMRVEAFENAAAAASEQSKRPQRGKKENVTPTGSTTPVIGKLPAPALGRFLTPTQSSNVTTTGSAVAKKVPTSASKTMQKSASGMLQRSASTASSTKTLQRENSADDFRKGLHNLAEERKKQREQKHLLAAQQREAKERERAERMAKLAKEREEKRLQKQQEQEQKRRELEEIQRKLRLQEEEAARAKAAKERELLLQMKQQQMHAKQRMMPPPPKATSKYTFEMLHEDDSTDDEDKVSYKRPPPPSWSRTHKREPYVLKQEYTPSSYIDSFFSVQPMTPDLKQIFPNIDSRHLKRNSSVLWSTPPRYSELPKY</sequence>
<proteinExistence type="predicted"/>
<dbReference type="AlphaFoldDB" id="A0A1I8MBK8"/>
<evidence type="ECO:0000313" key="7">
    <source>
        <dbReference type="RefSeq" id="XP_058982124.1"/>
    </source>
</evidence>
<dbReference type="GO" id="GO:0051310">
    <property type="term" value="P:metaphase chromosome alignment"/>
    <property type="evidence" value="ECO:0007669"/>
    <property type="project" value="TreeGrafter"/>
</dbReference>
<dbReference type="STRING" id="7370.A0A1I8MBK8"/>
<reference evidence="6 7" key="2">
    <citation type="submission" date="2025-05" db="UniProtKB">
        <authorList>
            <consortium name="RefSeq"/>
        </authorList>
    </citation>
    <scope>IDENTIFICATION</scope>
    <source>
        <strain evidence="6 7">Aabys</strain>
        <tissue evidence="6 7">Whole body</tissue>
    </source>
</reference>
<organism evidence="4">
    <name type="scientific">Musca domestica</name>
    <name type="common">House fly</name>
    <dbReference type="NCBI Taxonomy" id="7370"/>
    <lineage>
        <taxon>Eukaryota</taxon>
        <taxon>Metazoa</taxon>
        <taxon>Ecdysozoa</taxon>
        <taxon>Arthropoda</taxon>
        <taxon>Hexapoda</taxon>
        <taxon>Insecta</taxon>
        <taxon>Pterygota</taxon>
        <taxon>Neoptera</taxon>
        <taxon>Endopterygota</taxon>
        <taxon>Diptera</taxon>
        <taxon>Brachycera</taxon>
        <taxon>Muscomorpha</taxon>
        <taxon>Muscoidea</taxon>
        <taxon>Muscidae</taxon>
        <taxon>Musca</taxon>
    </lineage>
</organism>
<dbReference type="RefSeq" id="XP_058982124.1">
    <property type="nucleotide sequence ID" value="XM_059126141.1"/>
</dbReference>
<dbReference type="OrthoDB" id="6123at2759"/>
<dbReference type="GO" id="GO:0030496">
    <property type="term" value="C:midbody"/>
    <property type="evidence" value="ECO:0007669"/>
    <property type="project" value="TreeGrafter"/>
</dbReference>
<dbReference type="GO" id="GO:0051257">
    <property type="term" value="P:meiotic spindle midzone assembly"/>
    <property type="evidence" value="ECO:0007669"/>
    <property type="project" value="TreeGrafter"/>
</dbReference>
<feature type="compositionally biased region" description="Basic and acidic residues" evidence="3">
    <location>
        <begin position="764"/>
        <end position="799"/>
    </location>
</feature>
<dbReference type="VEuPathDB" id="VectorBase:MDOMA2_007880"/>
<dbReference type="GO" id="GO:1990385">
    <property type="term" value="C:meiotic spindle midzone"/>
    <property type="evidence" value="ECO:0007669"/>
    <property type="project" value="TreeGrafter"/>
</dbReference>
<feature type="compositionally biased region" description="Polar residues" evidence="3">
    <location>
        <begin position="682"/>
        <end position="694"/>
    </location>
</feature>
<feature type="region of interest" description="Disordered" evidence="3">
    <location>
        <begin position="53"/>
        <end position="260"/>
    </location>
</feature>
<feature type="compositionally biased region" description="Basic residues" evidence="3">
    <location>
        <begin position="98"/>
        <end position="109"/>
    </location>
</feature>
<dbReference type="PANTHER" id="PTHR13142">
    <property type="entry name" value="INNER CENTROMERE PROTEIN"/>
    <property type="match status" value="1"/>
</dbReference>
<feature type="compositionally biased region" description="Polar residues" evidence="3">
    <location>
        <begin position="235"/>
        <end position="246"/>
    </location>
</feature>
<feature type="region of interest" description="Disordered" evidence="3">
    <location>
        <begin position="858"/>
        <end position="883"/>
    </location>
</feature>
<dbReference type="GO" id="GO:0000776">
    <property type="term" value="C:kinetochore"/>
    <property type="evidence" value="ECO:0007669"/>
    <property type="project" value="TreeGrafter"/>
</dbReference>
<feature type="compositionally biased region" description="Polar residues" evidence="3">
    <location>
        <begin position="359"/>
        <end position="369"/>
    </location>
</feature>
<feature type="region of interest" description="Disordered" evidence="3">
    <location>
        <begin position="277"/>
        <end position="445"/>
    </location>
</feature>